<dbReference type="InterPro" id="IPR029069">
    <property type="entry name" value="HotDog_dom_sf"/>
</dbReference>
<feature type="region of interest" description="Disordered" evidence="3">
    <location>
        <begin position="1"/>
        <end position="22"/>
    </location>
</feature>
<dbReference type="PANTHER" id="PTHR11066:SF34">
    <property type="entry name" value="ACYL-COENZYME A THIOESTERASE 8"/>
    <property type="match status" value="1"/>
</dbReference>
<evidence type="ECO:0000313" key="7">
    <source>
        <dbReference type="Proteomes" id="UP001501598"/>
    </source>
</evidence>
<proteinExistence type="inferred from homology"/>
<evidence type="ECO:0000256" key="2">
    <source>
        <dbReference type="ARBA" id="ARBA00022801"/>
    </source>
</evidence>
<dbReference type="PANTHER" id="PTHR11066">
    <property type="entry name" value="ACYL-COA THIOESTERASE"/>
    <property type="match status" value="1"/>
</dbReference>
<dbReference type="RefSeq" id="WP_345426868.1">
    <property type="nucleotide sequence ID" value="NZ_BAABGT010000113.1"/>
</dbReference>
<dbReference type="CDD" id="cd03444">
    <property type="entry name" value="Thioesterase_II_repeat1"/>
    <property type="match status" value="1"/>
</dbReference>
<evidence type="ECO:0000256" key="1">
    <source>
        <dbReference type="ARBA" id="ARBA00006538"/>
    </source>
</evidence>
<dbReference type="EMBL" id="BAABGT010000113">
    <property type="protein sequence ID" value="GAA4558564.1"/>
    <property type="molecule type" value="Genomic_DNA"/>
</dbReference>
<comment type="caution">
    <text evidence="6">The sequence shown here is derived from an EMBL/GenBank/DDBJ whole genome shotgun (WGS) entry which is preliminary data.</text>
</comment>
<sequence>MTIPSLAAETAHRDDGLPDPRGLLSVTPAGPGRYVGQTAVLDRPIAYGGQLMAQSIAAAAAHHPLAPVRQLHTVFARAGVAGEPVDLEVEPVRAGRTVASVTVTGTQGDRVLCRSLVLLDAGDRDVVRHQVPLPPVPGPEGLPDAGRAADGSTIRFADPAYDPAGTAADGEPELGVWVRWPALPDDPRVHLSATAWHTDPFVVGTAMRPHEGVGLGQAHRTLQTAVLSHTLTFHSDPRADDWLLVWQRSTHAGSGRVHGHGEVFARDGAHVASFTQLALVREAAPVAGGVR</sequence>
<keyword evidence="7" id="KW-1185">Reference proteome</keyword>
<dbReference type="InterPro" id="IPR049450">
    <property type="entry name" value="ACOT8-like_C"/>
</dbReference>
<name>A0ABP8S1W7_9PSEU</name>
<dbReference type="InterPro" id="IPR042171">
    <property type="entry name" value="Acyl-CoA_hotdog"/>
</dbReference>
<feature type="domain" description="Acyl-CoA thioesterase-like C-terminal" evidence="5">
    <location>
        <begin position="135"/>
        <end position="280"/>
    </location>
</feature>
<dbReference type="InterPro" id="IPR003703">
    <property type="entry name" value="Acyl_CoA_thio"/>
</dbReference>
<dbReference type="InterPro" id="IPR049449">
    <property type="entry name" value="TesB_ACOT8-like_N"/>
</dbReference>
<evidence type="ECO:0000259" key="4">
    <source>
        <dbReference type="Pfam" id="PF13622"/>
    </source>
</evidence>
<evidence type="ECO:0000313" key="6">
    <source>
        <dbReference type="EMBL" id="GAA4558564.1"/>
    </source>
</evidence>
<dbReference type="Pfam" id="PF20789">
    <property type="entry name" value="4HBT_3C"/>
    <property type="match status" value="1"/>
</dbReference>
<dbReference type="Proteomes" id="UP001501598">
    <property type="component" value="Unassembled WGS sequence"/>
</dbReference>
<comment type="similarity">
    <text evidence="1">Belongs to the C/M/P thioester hydrolase family.</text>
</comment>
<keyword evidence="2" id="KW-0378">Hydrolase</keyword>
<evidence type="ECO:0000259" key="5">
    <source>
        <dbReference type="Pfam" id="PF20789"/>
    </source>
</evidence>
<dbReference type="Gene3D" id="2.40.160.210">
    <property type="entry name" value="Acyl-CoA thioesterase, double hotdog domain"/>
    <property type="match status" value="1"/>
</dbReference>
<protein>
    <submittedName>
        <fullName evidence="6">Acyl-CoA thioesterase II</fullName>
    </submittedName>
</protein>
<dbReference type="SUPFAM" id="SSF54637">
    <property type="entry name" value="Thioesterase/thiol ester dehydrase-isomerase"/>
    <property type="match status" value="2"/>
</dbReference>
<reference evidence="7" key="1">
    <citation type="journal article" date="2019" name="Int. J. Syst. Evol. Microbiol.">
        <title>The Global Catalogue of Microorganisms (GCM) 10K type strain sequencing project: providing services to taxonomists for standard genome sequencing and annotation.</title>
        <authorList>
            <consortium name="The Broad Institute Genomics Platform"/>
            <consortium name="The Broad Institute Genome Sequencing Center for Infectious Disease"/>
            <person name="Wu L."/>
            <person name="Ma J."/>
        </authorList>
    </citation>
    <scope>NUCLEOTIDE SEQUENCE [LARGE SCALE GENOMIC DNA]</scope>
    <source>
        <strain evidence="7">JCM 17906</strain>
    </source>
</reference>
<accession>A0ABP8S1W7</accession>
<feature type="domain" description="Acyl-CoA thioesterase-like N-terminal HotDog" evidence="4">
    <location>
        <begin position="45"/>
        <end position="116"/>
    </location>
</feature>
<dbReference type="Pfam" id="PF13622">
    <property type="entry name" value="4HBT_3"/>
    <property type="match status" value="1"/>
</dbReference>
<organism evidence="6 7">
    <name type="scientific">Pseudonocardia xishanensis</name>
    <dbReference type="NCBI Taxonomy" id="630995"/>
    <lineage>
        <taxon>Bacteria</taxon>
        <taxon>Bacillati</taxon>
        <taxon>Actinomycetota</taxon>
        <taxon>Actinomycetes</taxon>
        <taxon>Pseudonocardiales</taxon>
        <taxon>Pseudonocardiaceae</taxon>
        <taxon>Pseudonocardia</taxon>
    </lineage>
</organism>
<gene>
    <name evidence="6" type="primary">tesB</name>
    <name evidence="6" type="ORF">GCM10023175_64930</name>
</gene>
<evidence type="ECO:0000256" key="3">
    <source>
        <dbReference type="SAM" id="MobiDB-lite"/>
    </source>
</evidence>